<feature type="domain" description="Mixed lineage kinase" evidence="1">
    <location>
        <begin position="39"/>
        <end position="144"/>
    </location>
</feature>
<dbReference type="InterPro" id="IPR036537">
    <property type="entry name" value="Adaptor_Cbl_N_dom_sf"/>
</dbReference>
<proteinExistence type="predicted"/>
<organism evidence="2 3">
    <name type="scientific">Mycena venus</name>
    <dbReference type="NCBI Taxonomy" id="2733690"/>
    <lineage>
        <taxon>Eukaryota</taxon>
        <taxon>Fungi</taxon>
        <taxon>Dikarya</taxon>
        <taxon>Basidiomycota</taxon>
        <taxon>Agaricomycotina</taxon>
        <taxon>Agaricomycetes</taxon>
        <taxon>Agaricomycetidae</taxon>
        <taxon>Agaricales</taxon>
        <taxon>Marasmiineae</taxon>
        <taxon>Mycenaceae</taxon>
        <taxon>Mycena</taxon>
    </lineage>
</organism>
<dbReference type="CDD" id="cd21037">
    <property type="entry name" value="MLKL_NTD"/>
    <property type="match status" value="1"/>
</dbReference>
<evidence type="ECO:0000313" key="2">
    <source>
        <dbReference type="EMBL" id="KAF7344021.1"/>
    </source>
</evidence>
<sequence>MPQSHILPDIRVENVTNSLRFAAVLLGDMHDGFGTPFLQAILNTTLSLITAVQNVKRNKDQCIRLLENIHQLIYAIADLHVSSDTIGELTPTALNHIGQLTETLHKIHTYIEAQQEGNKIKQLFRQSEMNSLLKDCQIGLQQAMALFKIQINSSIFDNIDEMRRKTEDMQKGLLESILSLADDTASARSYLTLQHYNLSRTR</sequence>
<dbReference type="InterPro" id="IPR054000">
    <property type="entry name" value="MLKL_N"/>
</dbReference>
<dbReference type="InterPro" id="IPR059179">
    <property type="entry name" value="MLKL-like_MCAfunc"/>
</dbReference>
<comment type="caution">
    <text evidence="2">The sequence shown here is derived from an EMBL/GenBank/DDBJ whole genome shotgun (WGS) entry which is preliminary data.</text>
</comment>
<keyword evidence="3" id="KW-1185">Reference proteome</keyword>
<dbReference type="Gene3D" id="1.20.930.20">
    <property type="entry name" value="Adaptor protein Cbl, N-terminal domain"/>
    <property type="match status" value="1"/>
</dbReference>
<dbReference type="Proteomes" id="UP000620124">
    <property type="component" value="Unassembled WGS sequence"/>
</dbReference>
<reference evidence="2" key="1">
    <citation type="submission" date="2020-05" db="EMBL/GenBank/DDBJ databases">
        <title>Mycena genomes resolve the evolution of fungal bioluminescence.</title>
        <authorList>
            <person name="Tsai I.J."/>
        </authorList>
    </citation>
    <scope>NUCLEOTIDE SEQUENCE</scope>
    <source>
        <strain evidence="2">CCC161011</strain>
    </source>
</reference>
<protein>
    <recommendedName>
        <fullName evidence="1">Mixed lineage kinase domain-containing protein</fullName>
    </recommendedName>
</protein>
<dbReference type="EMBL" id="JACAZI010000015">
    <property type="protein sequence ID" value="KAF7344021.1"/>
    <property type="molecule type" value="Genomic_DNA"/>
</dbReference>
<evidence type="ECO:0000259" key="1">
    <source>
        <dbReference type="Pfam" id="PF22215"/>
    </source>
</evidence>
<dbReference type="AlphaFoldDB" id="A0A8H7CQ03"/>
<dbReference type="Pfam" id="PF22215">
    <property type="entry name" value="MLKL_N"/>
    <property type="match status" value="1"/>
</dbReference>
<gene>
    <name evidence="2" type="ORF">MVEN_01691500</name>
</gene>
<name>A0A8H7CQ03_9AGAR</name>
<dbReference type="GO" id="GO:0007166">
    <property type="term" value="P:cell surface receptor signaling pathway"/>
    <property type="evidence" value="ECO:0007669"/>
    <property type="project" value="InterPro"/>
</dbReference>
<accession>A0A8H7CQ03</accession>
<dbReference type="OrthoDB" id="3022330at2759"/>
<evidence type="ECO:0000313" key="3">
    <source>
        <dbReference type="Proteomes" id="UP000620124"/>
    </source>
</evidence>